<dbReference type="InterPro" id="IPR011050">
    <property type="entry name" value="Pectin_lyase_fold/virulence"/>
</dbReference>
<dbReference type="Proteomes" id="UP000662782">
    <property type="component" value="Segment"/>
</dbReference>
<evidence type="ECO:0000256" key="5">
    <source>
        <dbReference type="ARBA" id="ARBA00023295"/>
    </source>
</evidence>
<sequence length="923" mass="99543">MSEYLYPWNPFQDDDDARITGELASVPGGTRVLVVPRAAPFFSENLTIVNSDTNAPLVLGEDYVFSYPFMDFIKNYSKNVYGGIILLKATTALNISISYDTIGGPFVLDDVAYAEAVANIISSGRLADWSQVVNLPSGFPADPHDHPESQTYNYNEFMANLTLMIEAMNNETNNPTVQTQLTQHSADNLRIAHPNGEPEDVGLSNLHDYPVAQESDFDGNSNQLYMVLGITKKLIDKMLAEFLNGSLPADFEETVQEIYDQMNSYLQQTATLAGQVDNKLSNTINGLETFDNGATLKSTKDMLFHTPTNSWYYWGGTYPTGGYVVSGGASPYDASGNLIAGWKVAGAVELETRLSSKTIGLGGDIVGYTAVAGAIARTVNDRLRDTISVRDYYQSSDNGNWALAYNRAKAVNPKVWFPRSDSAYIVTSTLALSAGGGIYSNGATISSPPAADATGTALIKVISATSVSDIELSGITIDGGVNETLTSKNYTRPVQMTGCTNIRFRNVRIVNNPDWSFSLESCKQIIIDNYYQRSFVYANSATTTSLAGGRDGGHLMDCVDATLTNLDIESGDDCIGITSKLSGCANITVRGLKGSSVIASLLIYNEEQDASLNYYSQPCSRLKFSEIHVKDGANCRNIVRVKKYGSTSVINDVSITGVSGKANNSYGVWVGGVNNVYLNDINVESTQVHGAYIENCSRVRGNVKAKANVSTYHGVIVYNSNNCDLILDSDQSAGYGIYLDTVSYSVIKPYSYNCGAGLFSTSAGGGCRMVNCTNVNMPEGNLYGTTTVSYYGLNYSTGNTGCTFGLDLMFYGLVPSTRLPTAYYLKTPAVSLKFKEDSAGTLSVYSNIGCTLTRNAAGNYTVAFSSNMNSTGFQWVLEAYHNGARRTVQLSSAVTVGGFSFLTQDAAGTTTYADHVSLVAWNT</sequence>
<reference evidence="6 7" key="1">
    <citation type="submission" date="2020-07" db="EMBL/GenBank/DDBJ databases">
        <title>Complete genome sequence of Klebsiella pneumoniae phage Miami.</title>
        <authorList>
            <person name="Mora D.A."/>
            <person name="Lessor L."/>
            <person name="Gill J."/>
            <person name="Liu M."/>
        </authorList>
    </citation>
    <scope>NUCLEOTIDE SEQUENCE [LARGE SCALE GENOMIC DNA]</scope>
</reference>
<dbReference type="SUPFAM" id="SSF51126">
    <property type="entry name" value="Pectin lyase-like"/>
    <property type="match status" value="1"/>
</dbReference>
<evidence type="ECO:0000313" key="6">
    <source>
        <dbReference type="EMBL" id="QPB09149.1"/>
    </source>
</evidence>
<keyword evidence="7" id="KW-1185">Reference proteome</keyword>
<keyword evidence="5" id="KW-0326">Glycosidase</keyword>
<keyword evidence="3" id="KW-0378">Hydrolase</keyword>
<evidence type="ECO:0000256" key="1">
    <source>
        <dbReference type="ARBA" id="ARBA00004328"/>
    </source>
</evidence>
<protein>
    <submittedName>
        <fullName evidence="6">Tail fiber protein</fullName>
    </submittedName>
</protein>
<dbReference type="GO" id="GO:0051701">
    <property type="term" value="P:biological process involved in interaction with host"/>
    <property type="evidence" value="ECO:0007669"/>
    <property type="project" value="UniProtKB-ARBA"/>
</dbReference>
<dbReference type="InterPro" id="IPR006626">
    <property type="entry name" value="PbH1"/>
</dbReference>
<dbReference type="GO" id="GO:0004650">
    <property type="term" value="F:polygalacturonase activity"/>
    <property type="evidence" value="ECO:0007669"/>
    <property type="project" value="InterPro"/>
</dbReference>
<dbReference type="GO" id="GO:0019058">
    <property type="term" value="P:viral life cycle"/>
    <property type="evidence" value="ECO:0007669"/>
    <property type="project" value="UniProtKB-ARBA"/>
</dbReference>
<dbReference type="Pfam" id="PF00295">
    <property type="entry name" value="Glyco_hydro_28"/>
    <property type="match status" value="1"/>
</dbReference>
<gene>
    <name evidence="6" type="ORF">CPT_Miami_054</name>
</gene>
<dbReference type="Gene3D" id="2.160.20.10">
    <property type="entry name" value="Single-stranded right-handed beta-helix, Pectin lyase-like"/>
    <property type="match status" value="1"/>
</dbReference>
<dbReference type="GO" id="GO:0005975">
    <property type="term" value="P:carbohydrate metabolic process"/>
    <property type="evidence" value="ECO:0007669"/>
    <property type="project" value="InterPro"/>
</dbReference>
<dbReference type="Gene3D" id="2.10.10.80">
    <property type="match status" value="1"/>
</dbReference>
<proteinExistence type="inferred from homology"/>
<dbReference type="EMBL" id="MT701590">
    <property type="protein sequence ID" value="QPB09149.1"/>
    <property type="molecule type" value="Genomic_DNA"/>
</dbReference>
<evidence type="ECO:0000256" key="3">
    <source>
        <dbReference type="ARBA" id="ARBA00022801"/>
    </source>
</evidence>
<evidence type="ECO:0000313" key="7">
    <source>
        <dbReference type="Proteomes" id="UP000662782"/>
    </source>
</evidence>
<keyword evidence="4" id="KW-0946">Virion</keyword>
<comment type="subcellular location">
    <subcellularLocation>
        <location evidence="1">Virion</location>
    </subcellularLocation>
</comment>
<dbReference type="InterPro" id="IPR012334">
    <property type="entry name" value="Pectin_lyas_fold"/>
</dbReference>
<evidence type="ECO:0000256" key="2">
    <source>
        <dbReference type="ARBA" id="ARBA00008834"/>
    </source>
</evidence>
<name>A0A873WCM7_9CAUD</name>
<comment type="similarity">
    <text evidence="2">Belongs to the glycosyl hydrolase 28 family.</text>
</comment>
<dbReference type="SMART" id="SM00710">
    <property type="entry name" value="PbH1"/>
    <property type="match status" value="6"/>
</dbReference>
<dbReference type="InterPro" id="IPR000743">
    <property type="entry name" value="Glyco_hydro_28"/>
</dbReference>
<dbReference type="GO" id="GO:0044423">
    <property type="term" value="C:virion component"/>
    <property type="evidence" value="ECO:0007669"/>
    <property type="project" value="UniProtKB-KW"/>
</dbReference>
<accession>A0A873WCM7</accession>
<evidence type="ECO:0000256" key="4">
    <source>
        <dbReference type="ARBA" id="ARBA00022844"/>
    </source>
</evidence>
<organism evidence="6 7">
    <name type="scientific">Klebsiella phage Miami</name>
    <dbReference type="NCBI Taxonomy" id="2767581"/>
    <lineage>
        <taxon>Viruses</taxon>
        <taxon>Duplodnaviria</taxon>
        <taxon>Heunggongvirae</taxon>
        <taxon>Uroviricota</taxon>
        <taxon>Caudoviricetes</taxon>
        <taxon>Chimalliviridae</taxon>
        <taxon>Miamivirus</taxon>
        <taxon>Miamivirus miami</taxon>
    </lineage>
</organism>